<evidence type="ECO:0000313" key="1">
    <source>
        <dbReference type="EMBL" id="EJG08136.1"/>
    </source>
</evidence>
<name>J0S2J3_9EURY</name>
<sequence>MTERTKPCCAAEAMRRIRQIEVGGIVVGLTMLDDAIDEVREMHLAGADAIADELMKQITIYNYVPRAAEAAYRTALLREYEKKVTP</sequence>
<dbReference type="STRING" id="28892.Metli_2195"/>
<accession>J0S2J3</accession>
<proteinExistence type="predicted"/>
<evidence type="ECO:0000313" key="2">
    <source>
        <dbReference type="Proteomes" id="UP000005095"/>
    </source>
</evidence>
<dbReference type="RefSeq" id="WP_004040398.1">
    <property type="nucleotide sequence ID" value="NZ_CM001555.1"/>
</dbReference>
<dbReference type="OrthoDB" id="115867at2157"/>
<dbReference type="Proteomes" id="UP000005095">
    <property type="component" value="Chromosome"/>
</dbReference>
<dbReference type="EMBL" id="CM001555">
    <property type="protein sequence ID" value="EJG08136.1"/>
    <property type="molecule type" value="Genomic_DNA"/>
</dbReference>
<organism evidence="1 2">
    <name type="scientific">Methanofollis liminatans DSM 4140</name>
    <dbReference type="NCBI Taxonomy" id="28892"/>
    <lineage>
        <taxon>Archaea</taxon>
        <taxon>Methanobacteriati</taxon>
        <taxon>Methanobacteriota</taxon>
        <taxon>Stenosarchaea group</taxon>
        <taxon>Methanomicrobia</taxon>
        <taxon>Methanomicrobiales</taxon>
        <taxon>Methanomicrobiaceae</taxon>
        <taxon>Methanofollis</taxon>
    </lineage>
</organism>
<dbReference type="AlphaFoldDB" id="J0S2J3"/>
<reference evidence="1 2" key="1">
    <citation type="submission" date="2011-08" db="EMBL/GenBank/DDBJ databases">
        <title>The complete genome of Methanofollis liminatans DSM 4140.</title>
        <authorList>
            <consortium name="US DOE Joint Genome Institute (JGI-PGF)"/>
            <person name="Lucas S."/>
            <person name="Han J."/>
            <person name="Lapidus A."/>
            <person name="Bruce D."/>
            <person name="Goodwin L."/>
            <person name="Pitluck S."/>
            <person name="Peters L."/>
            <person name="Kyrpides N."/>
            <person name="Mavromatis K."/>
            <person name="Ivanova N."/>
            <person name="Mikhailova N."/>
            <person name="Lu M."/>
            <person name="Detter J.C."/>
            <person name="Tapia R."/>
            <person name="Han C."/>
            <person name="Land M."/>
            <person name="Hauser L."/>
            <person name="Markowitz V."/>
            <person name="Cheng J.-F."/>
            <person name="Hugenholtz P."/>
            <person name="Woyke T."/>
            <person name="Wu D."/>
            <person name="Spring S."/>
            <person name="Schuler E."/>
            <person name="Brambilla E."/>
            <person name="Klenk H.-P."/>
            <person name="Eisen J.A."/>
        </authorList>
    </citation>
    <scope>NUCLEOTIDE SEQUENCE [LARGE SCALE GENOMIC DNA]</scope>
    <source>
        <strain evidence="1 2">DSM 4140</strain>
    </source>
</reference>
<protein>
    <submittedName>
        <fullName evidence="1">Uncharacterized protein</fullName>
    </submittedName>
</protein>
<dbReference type="HOGENOM" id="CLU_179011_1_0_2"/>
<gene>
    <name evidence="1" type="ORF">Metli_2195</name>
</gene>
<keyword evidence="2" id="KW-1185">Reference proteome</keyword>